<feature type="transmembrane region" description="Helical" evidence="8">
    <location>
        <begin position="43"/>
        <end position="64"/>
    </location>
</feature>
<comment type="pathway">
    <text evidence="2">Cell wall biogenesis; lipoteichoic acid biosynthesis.</text>
</comment>
<dbReference type="PANTHER" id="PTHR47371">
    <property type="entry name" value="LIPOTEICHOIC ACID SYNTHASE"/>
    <property type="match status" value="1"/>
</dbReference>
<evidence type="ECO:0000256" key="4">
    <source>
        <dbReference type="ARBA" id="ARBA00022692"/>
    </source>
</evidence>
<evidence type="ECO:0000256" key="8">
    <source>
        <dbReference type="SAM" id="Phobius"/>
    </source>
</evidence>
<evidence type="ECO:0000313" key="10">
    <source>
        <dbReference type="EMBL" id="GFO93573.1"/>
    </source>
</evidence>
<feature type="transmembrane region" description="Helical" evidence="8">
    <location>
        <begin position="12"/>
        <end position="37"/>
    </location>
</feature>
<dbReference type="PANTHER" id="PTHR47371:SF3">
    <property type="entry name" value="PHOSPHOGLYCEROL TRANSFERASE I"/>
    <property type="match status" value="1"/>
</dbReference>
<dbReference type="CDD" id="cd16015">
    <property type="entry name" value="LTA_synthase"/>
    <property type="match status" value="1"/>
</dbReference>
<feature type="domain" description="Sulfatase N-terminal" evidence="9">
    <location>
        <begin position="330"/>
        <end position="617"/>
    </location>
</feature>
<keyword evidence="4 8" id="KW-0812">Transmembrane</keyword>
<evidence type="ECO:0000259" key="9">
    <source>
        <dbReference type="Pfam" id="PF00884"/>
    </source>
</evidence>
<feature type="transmembrane region" description="Helical" evidence="8">
    <location>
        <begin position="71"/>
        <end position="91"/>
    </location>
</feature>
<name>A0AAI9NXG0_9FIRM</name>
<dbReference type="RefSeq" id="WP_055224052.1">
    <property type="nucleotide sequence ID" value="NZ_BLYL01000002.1"/>
</dbReference>
<accession>A0AAI9NXG0</accession>
<evidence type="ECO:0000256" key="5">
    <source>
        <dbReference type="ARBA" id="ARBA00022989"/>
    </source>
</evidence>
<evidence type="ECO:0000256" key="3">
    <source>
        <dbReference type="ARBA" id="ARBA00022475"/>
    </source>
</evidence>
<dbReference type="GO" id="GO:0005886">
    <property type="term" value="C:plasma membrane"/>
    <property type="evidence" value="ECO:0007669"/>
    <property type="project" value="UniProtKB-SubCell"/>
</dbReference>
<evidence type="ECO:0000256" key="7">
    <source>
        <dbReference type="SAM" id="MobiDB-lite"/>
    </source>
</evidence>
<feature type="transmembrane region" description="Helical" evidence="8">
    <location>
        <begin position="157"/>
        <end position="182"/>
    </location>
</feature>
<dbReference type="Gene3D" id="3.30.1120.170">
    <property type="match status" value="1"/>
</dbReference>
<dbReference type="InterPro" id="IPR050448">
    <property type="entry name" value="OpgB/LTA_synthase_biosynth"/>
</dbReference>
<gene>
    <name evidence="10" type="ORF">COEU31_06190</name>
</gene>
<keyword evidence="6 8" id="KW-0472">Membrane</keyword>
<dbReference type="EMBL" id="BLYL01000002">
    <property type="protein sequence ID" value="GFO93573.1"/>
    <property type="molecule type" value="Genomic_DNA"/>
</dbReference>
<keyword evidence="5 8" id="KW-1133">Transmembrane helix</keyword>
<evidence type="ECO:0000313" key="11">
    <source>
        <dbReference type="Proteomes" id="UP000660047"/>
    </source>
</evidence>
<dbReference type="AlphaFoldDB" id="A0AAI9NXG0"/>
<dbReference type="InterPro" id="IPR000917">
    <property type="entry name" value="Sulfatase_N"/>
</dbReference>
<protein>
    <recommendedName>
        <fullName evidence="9">Sulfatase N-terminal domain-containing protein</fullName>
    </recommendedName>
</protein>
<evidence type="ECO:0000256" key="6">
    <source>
        <dbReference type="ARBA" id="ARBA00023136"/>
    </source>
</evidence>
<reference evidence="10" key="1">
    <citation type="submission" date="2020-06" db="EMBL/GenBank/DDBJ databases">
        <title>Characterization of fructooligosaccharide metabolism and fructooligosaccharide-degrading enzymes in human commensal butyrate producers.</title>
        <authorList>
            <person name="Tanno H."/>
            <person name="Fujii T."/>
            <person name="Hirano K."/>
            <person name="Maeno S."/>
            <person name="Tonozuka T."/>
            <person name="Sakamoto M."/>
            <person name="Ohkuma M."/>
            <person name="Tochio T."/>
            <person name="Endo A."/>
        </authorList>
    </citation>
    <scope>NUCLEOTIDE SEQUENCE</scope>
    <source>
        <strain evidence="10">JCM 31265</strain>
    </source>
</reference>
<evidence type="ECO:0000256" key="1">
    <source>
        <dbReference type="ARBA" id="ARBA00004651"/>
    </source>
</evidence>
<feature type="region of interest" description="Disordered" evidence="7">
    <location>
        <begin position="257"/>
        <end position="278"/>
    </location>
</feature>
<evidence type="ECO:0000256" key="2">
    <source>
        <dbReference type="ARBA" id="ARBA00004936"/>
    </source>
</evidence>
<proteinExistence type="predicted"/>
<organism evidence="10 11">
    <name type="scientific">Coprococcus eutactus</name>
    <dbReference type="NCBI Taxonomy" id="33043"/>
    <lineage>
        <taxon>Bacteria</taxon>
        <taxon>Bacillati</taxon>
        <taxon>Bacillota</taxon>
        <taxon>Clostridia</taxon>
        <taxon>Lachnospirales</taxon>
        <taxon>Lachnospiraceae</taxon>
        <taxon>Coprococcus</taxon>
    </lineage>
</organism>
<dbReference type="SUPFAM" id="SSF53649">
    <property type="entry name" value="Alkaline phosphatase-like"/>
    <property type="match status" value="1"/>
</dbReference>
<comment type="caution">
    <text evidence="10">The sequence shown here is derived from an EMBL/GenBank/DDBJ whole genome shotgun (WGS) entry which is preliminary data.</text>
</comment>
<dbReference type="InterPro" id="IPR017850">
    <property type="entry name" value="Alkaline_phosphatase_core_sf"/>
</dbReference>
<dbReference type="Gene3D" id="3.40.720.10">
    <property type="entry name" value="Alkaline Phosphatase, subunit A"/>
    <property type="match status" value="1"/>
</dbReference>
<dbReference type="Pfam" id="PF00884">
    <property type="entry name" value="Sulfatase"/>
    <property type="match status" value="1"/>
</dbReference>
<comment type="subcellular location">
    <subcellularLocation>
        <location evidence="1">Cell membrane</location>
        <topology evidence="1">Multi-pass membrane protein</topology>
    </subcellularLocation>
</comment>
<feature type="compositionally biased region" description="Polar residues" evidence="7">
    <location>
        <begin position="259"/>
        <end position="277"/>
    </location>
</feature>
<feature type="transmembrane region" description="Helical" evidence="8">
    <location>
        <begin position="124"/>
        <end position="145"/>
    </location>
</feature>
<keyword evidence="3" id="KW-1003">Cell membrane</keyword>
<sequence length="701" mass="79137">MKTDTTQSRHSGLLWRSIFFPLAFIYMELLFHIAIYGSAGSNILHPLTFALACGLTLSALTSFWHRYANAAIAYLLWSIFTIYYIAQFVYYKIFRTFLSLVSIGGAQDAMNFRTVLFSALRSNWYIIVLFLLPLICLIIMNRFWFSFGRCRIGQKPSVLRAVLVQLGISAAAWVLAICILAVHGTAAYTPYALFHGRYVLELSMNKLGVMVTTGRDCVTMVTQSSQSKTFELADIGDNQSDAQTAASDINAASADETDFSSASQTGGSDQAAGSTQADEPVYVPQVDESIDFQSLYNQTDDEELKSLTAYFSGVQPTYTDEYTGMFEGYNVVFVTAESLSTYGISREATPTLYKIYHEGFEFTNFYNPLWYHSTIDGEYTNCLSQYPASSKWSFEASADTYQPYALGNMLNAQGYKSYGYHDFDATYYDRTRTHPNMGYTTFKAIGAGLDIPDHVMYSDLECMEAVYGDFIQDDKFNMYFMSFSGHLPYNYDNQYICMINREGAENVLFGKGYSDEAIAYVAAQMELDKALEFLMDKLEETGKLDNTLFIVAPDHYPYGLSDGTYNELAGKDIENDDFELHHNQFGIWSSSMEKPVVVDKLCSSVDILPTVLNLLGADFDSRLLAGRNILSDSDELVIFADQSFMTDKVRYDARTGETSYFVPESQIPDGYVDQMIEEVENRLYISDEMINTDYFSFVYSR</sequence>
<dbReference type="Proteomes" id="UP000660047">
    <property type="component" value="Unassembled WGS sequence"/>
</dbReference>